<dbReference type="InterPro" id="IPR012338">
    <property type="entry name" value="Beta-lactam/transpept-like"/>
</dbReference>
<dbReference type="Gene3D" id="3.40.710.10">
    <property type="entry name" value="DD-peptidase/beta-lactamase superfamily"/>
    <property type="match status" value="1"/>
</dbReference>
<dbReference type="InterPro" id="IPR001466">
    <property type="entry name" value="Beta-lactam-related"/>
</dbReference>
<dbReference type="Proteomes" id="UP000290565">
    <property type="component" value="Unassembled WGS sequence"/>
</dbReference>
<evidence type="ECO:0000313" key="3">
    <source>
        <dbReference type="EMBL" id="RXH39504.1"/>
    </source>
</evidence>
<proteinExistence type="predicted"/>
<gene>
    <name evidence="3" type="ORF">XH94_18540</name>
</gene>
<sequence length="475" mass="51062">MWRPEKIAAQGMFSPEIQHRIDDVGACLKTKVVEKDDPHVCQRLQDRMAAYSVPGVSIAVIHHGAIEWAQGFGVVRLGGGPVTPETLFQAGSISKPVAAMAALHLVEQGKLALDSDVNQALTSWKIPASATAPGAVVTLRELLSHTAGLTVHGFPGYAAGAPIPTLVQILDGEKPANTAPVRLEAAPGSRWKYSGGGYTVMQQLLLDVSHQPFPKLMHDTVLAPIGMTRSTYEQPLPTELRSGAATPYKANGAPVEGGFHIYPEMAAAGLWTTPTDLARYAIEIQRSLRGDANRVLSAEMTKQMLVAGQGSHGLGLPIGGTPENPFFSHGGIDEGFEAVLVAYQQSGDGAVIMTNARGGQLLATEILRSIASVYGWPDFHPIIRTSVKVDPAILATYTGVYELTPTFSITITLENGQLMSQATNQRKIRLFPESQSKFFTKVVDAQLEFFATDAGHVSHLILHQNSHDMRGERKQ</sequence>
<dbReference type="Pfam" id="PF00144">
    <property type="entry name" value="Beta-lactamase"/>
    <property type="match status" value="1"/>
</dbReference>
<protein>
    <recommendedName>
        <fullName evidence="5">Serine hydrolase</fullName>
    </recommendedName>
</protein>
<dbReference type="PANTHER" id="PTHR46825:SF12">
    <property type="entry name" value="PENICILLIN-BINDING PROTEIN 4"/>
    <property type="match status" value="1"/>
</dbReference>
<dbReference type="InterPro" id="IPR021860">
    <property type="entry name" value="Peptidase_S12_Pab87-rel_C"/>
</dbReference>
<reference evidence="3 4" key="1">
    <citation type="submission" date="2015-04" db="EMBL/GenBank/DDBJ databases">
        <title>Comparative genomics of rhizobia nodulating Arachis hypogaea in China.</title>
        <authorList>
            <person name="Li Y."/>
        </authorList>
    </citation>
    <scope>NUCLEOTIDE SEQUENCE [LARGE SCALE GENOMIC DNA]</scope>
    <source>
        <strain evidence="3 4">CCBAU 51787</strain>
    </source>
</reference>
<dbReference type="AlphaFoldDB" id="A0A4V1L3X6"/>
<feature type="domain" description="Peptidase S12 Pab87-related C-terminal" evidence="2">
    <location>
        <begin position="387"/>
        <end position="472"/>
    </location>
</feature>
<evidence type="ECO:0008006" key="5">
    <source>
        <dbReference type="Google" id="ProtNLM"/>
    </source>
</evidence>
<dbReference type="InterPro" id="IPR050491">
    <property type="entry name" value="AmpC-like"/>
</dbReference>
<evidence type="ECO:0000259" key="2">
    <source>
        <dbReference type="Pfam" id="PF11954"/>
    </source>
</evidence>
<dbReference type="PANTHER" id="PTHR46825">
    <property type="entry name" value="D-ALANYL-D-ALANINE-CARBOXYPEPTIDASE/ENDOPEPTIDASE AMPH"/>
    <property type="match status" value="1"/>
</dbReference>
<accession>A0A4V1L3X6</accession>
<feature type="domain" description="Beta-lactamase-related" evidence="1">
    <location>
        <begin position="43"/>
        <end position="361"/>
    </location>
</feature>
<dbReference type="EMBL" id="LBJM01000051">
    <property type="protein sequence ID" value="RXH39504.1"/>
    <property type="molecule type" value="Genomic_DNA"/>
</dbReference>
<comment type="caution">
    <text evidence="3">The sequence shown here is derived from an EMBL/GenBank/DDBJ whole genome shotgun (WGS) entry which is preliminary data.</text>
</comment>
<name>A0A4V1L3X6_9BRAD</name>
<organism evidence="3 4">
    <name type="scientific">Bradyrhizobium zhanjiangense</name>
    <dbReference type="NCBI Taxonomy" id="1325107"/>
    <lineage>
        <taxon>Bacteria</taxon>
        <taxon>Pseudomonadati</taxon>
        <taxon>Pseudomonadota</taxon>
        <taxon>Alphaproteobacteria</taxon>
        <taxon>Hyphomicrobiales</taxon>
        <taxon>Nitrobacteraceae</taxon>
        <taxon>Bradyrhizobium</taxon>
    </lineage>
</organism>
<evidence type="ECO:0000259" key="1">
    <source>
        <dbReference type="Pfam" id="PF00144"/>
    </source>
</evidence>
<dbReference type="SUPFAM" id="SSF56601">
    <property type="entry name" value="beta-lactamase/transpeptidase-like"/>
    <property type="match status" value="1"/>
</dbReference>
<evidence type="ECO:0000313" key="4">
    <source>
        <dbReference type="Proteomes" id="UP000290565"/>
    </source>
</evidence>
<dbReference type="Pfam" id="PF11954">
    <property type="entry name" value="DUF3471"/>
    <property type="match status" value="1"/>
</dbReference>